<dbReference type="PANTHER" id="PTHR32295:SF280">
    <property type="entry name" value="DUF4005 DOMAIN-CONTAINING PROTEIN"/>
    <property type="match status" value="1"/>
</dbReference>
<feature type="compositionally biased region" description="Basic and acidic residues" evidence="3">
    <location>
        <begin position="49"/>
        <end position="58"/>
    </location>
</feature>
<dbReference type="PROSITE" id="PS50096">
    <property type="entry name" value="IQ"/>
    <property type="match status" value="2"/>
</dbReference>
<dbReference type="InterPro" id="IPR000048">
    <property type="entry name" value="IQ_motif_EF-hand-BS"/>
</dbReference>
<reference evidence="4" key="1">
    <citation type="submission" date="2024-03" db="EMBL/GenBank/DDBJ databases">
        <authorList>
            <consortium name="ELIXIR-Norway"/>
            <consortium name="Elixir Norway"/>
        </authorList>
    </citation>
    <scope>NUCLEOTIDE SEQUENCE</scope>
</reference>
<organism evidence="4 5">
    <name type="scientific">Sphagnum jensenii</name>
    <dbReference type="NCBI Taxonomy" id="128206"/>
    <lineage>
        <taxon>Eukaryota</taxon>
        <taxon>Viridiplantae</taxon>
        <taxon>Streptophyta</taxon>
        <taxon>Embryophyta</taxon>
        <taxon>Bryophyta</taxon>
        <taxon>Sphagnophytina</taxon>
        <taxon>Sphagnopsida</taxon>
        <taxon>Sphagnales</taxon>
        <taxon>Sphagnaceae</taxon>
        <taxon>Sphagnum</taxon>
    </lineage>
</organism>
<evidence type="ECO:0000256" key="3">
    <source>
        <dbReference type="SAM" id="MobiDB-lite"/>
    </source>
</evidence>
<gene>
    <name evidence="4" type="ORF">CSSPJE1EN2_LOCUS9930</name>
</gene>
<evidence type="ECO:0000256" key="1">
    <source>
        <dbReference type="ARBA" id="ARBA00022860"/>
    </source>
</evidence>
<feature type="region of interest" description="Disordered" evidence="3">
    <location>
        <begin position="374"/>
        <end position="396"/>
    </location>
</feature>
<evidence type="ECO:0000313" key="4">
    <source>
        <dbReference type="EMBL" id="CAK9866935.1"/>
    </source>
</evidence>
<dbReference type="Gene3D" id="1.20.5.190">
    <property type="match status" value="1"/>
</dbReference>
<evidence type="ECO:0000313" key="5">
    <source>
        <dbReference type="Proteomes" id="UP001497522"/>
    </source>
</evidence>
<sequence length="659" mass="73439">MGASSNFFKRILTGGTRRGAAAAGDNRSNPDKSVSDKASLSESTTPSSERSHPSDCKDNSSSMILDDACVEIPSSTSHALLMADWAALRIQTAFRGFLARRALRALKGLVRLQALIRGHAVRRQAAITLKCMQALVRVQARVRARRVRMTEEGLAIQQTISQSRLMEAQIRESEMGWCASSGTIQDIQAKLQQKQEGIIKRERAKAYASTHQWQPKVVTTGGNSQVYFHHEGDTHWGWSWLDRWMLPRPWENHILDCDTGVKEDLTQHHYTDNQLMQSLVEDSSAPLQAVLTTKAADANDLAYMSPITSTLIQLQREQEQMLGGYHVSDSQSDPSSTSPSQAILYNRENIQPAAAGQRSYMAATKSAQAKIRLHTTRTSKQQQNVDYDHLPGPRKHLSAAAATAARHEPSQEQVSQHFLTGSSRIRSKAFQGTASIMTSASGNRALQQTGTHKLSETKQIPDHGLERASSKYVDYLTTSSNSERPLTSQKAAGLLINSYKQERNNSQKPGSSLLHSTLNYDQRHSSHKGHQRDQFLNNSYSYERPLKSSKDLYQPSRKSADLATTSSSHKQSKAPAGNYLQQSYNLERRSFERPSSCRSNGDGHHHHPARKSDSRPHSSKGNGGDYLRKFYQSDRQSIHSGDYNTSLKSSPADFRKPFR</sequence>
<dbReference type="PANTHER" id="PTHR32295">
    <property type="entry name" value="IQ-DOMAIN 5-RELATED"/>
    <property type="match status" value="1"/>
</dbReference>
<evidence type="ECO:0000256" key="2">
    <source>
        <dbReference type="ARBA" id="ARBA00024341"/>
    </source>
</evidence>
<dbReference type="Proteomes" id="UP001497522">
    <property type="component" value="Chromosome 16"/>
</dbReference>
<keyword evidence="1" id="KW-0112">Calmodulin-binding</keyword>
<dbReference type="CDD" id="cd23767">
    <property type="entry name" value="IQCD"/>
    <property type="match status" value="1"/>
</dbReference>
<feature type="compositionally biased region" description="Polar residues" evidence="3">
    <location>
        <begin position="442"/>
        <end position="452"/>
    </location>
</feature>
<dbReference type="EMBL" id="OZ023717">
    <property type="protein sequence ID" value="CAK9866935.1"/>
    <property type="molecule type" value="Genomic_DNA"/>
</dbReference>
<proteinExistence type="inferred from homology"/>
<feature type="region of interest" description="Disordered" evidence="3">
    <location>
        <begin position="546"/>
        <end position="659"/>
    </location>
</feature>
<feature type="region of interest" description="Disordered" evidence="3">
    <location>
        <begin position="442"/>
        <end position="466"/>
    </location>
</feature>
<feature type="compositionally biased region" description="Basic and acidic residues" evidence="3">
    <location>
        <begin position="453"/>
        <end position="466"/>
    </location>
</feature>
<keyword evidence="5" id="KW-1185">Reference proteome</keyword>
<accession>A0ABP1AWI9</accession>
<feature type="compositionally biased region" description="Polar residues" evidence="3">
    <location>
        <begin position="633"/>
        <end position="649"/>
    </location>
</feature>
<evidence type="ECO:0008006" key="6">
    <source>
        <dbReference type="Google" id="ProtNLM"/>
    </source>
</evidence>
<protein>
    <recommendedName>
        <fullName evidence="6">Protein IQ-DOMAIN 1-like</fullName>
    </recommendedName>
</protein>
<dbReference type="Pfam" id="PF00612">
    <property type="entry name" value="IQ"/>
    <property type="match status" value="1"/>
</dbReference>
<feature type="compositionally biased region" description="Polar residues" evidence="3">
    <location>
        <begin position="36"/>
        <end position="48"/>
    </location>
</feature>
<comment type="similarity">
    <text evidence="2">Belongs to the IQD family.</text>
</comment>
<feature type="region of interest" description="Disordered" evidence="3">
    <location>
        <begin position="16"/>
        <end position="59"/>
    </location>
</feature>
<name>A0ABP1AWI9_9BRYO</name>